<dbReference type="AlphaFoldDB" id="A0A0A9HLR9"/>
<proteinExistence type="predicted"/>
<dbReference type="EMBL" id="GBRH01160234">
    <property type="protein sequence ID" value="JAE37662.1"/>
    <property type="molecule type" value="Transcribed_RNA"/>
</dbReference>
<evidence type="ECO:0000313" key="1">
    <source>
        <dbReference type="EMBL" id="JAE37662.1"/>
    </source>
</evidence>
<name>A0A0A9HLR9_ARUDO</name>
<reference evidence="1" key="2">
    <citation type="journal article" date="2015" name="Data Brief">
        <title>Shoot transcriptome of the giant reed, Arundo donax.</title>
        <authorList>
            <person name="Barrero R.A."/>
            <person name="Guerrero F.D."/>
            <person name="Moolhuijzen P."/>
            <person name="Goolsby J.A."/>
            <person name="Tidwell J."/>
            <person name="Bellgard S.E."/>
            <person name="Bellgard M.I."/>
        </authorList>
    </citation>
    <scope>NUCLEOTIDE SEQUENCE</scope>
    <source>
        <tissue evidence="1">Shoot tissue taken approximately 20 cm above the soil surface</tissue>
    </source>
</reference>
<protein>
    <submittedName>
        <fullName evidence="1">Uncharacterized protein</fullName>
    </submittedName>
</protein>
<sequence>MLIEGLSTYTSASCVMPREQKKICRTFCFPSSLHASFSAISLPLQCVLQVLCGKFDSCCTCCKFLLKKLCKLILSTYVFLYERNTNSLNYMLCF</sequence>
<reference evidence="1" key="1">
    <citation type="submission" date="2014-09" db="EMBL/GenBank/DDBJ databases">
        <authorList>
            <person name="Magalhaes I.L.F."/>
            <person name="Oliveira U."/>
            <person name="Santos F.R."/>
            <person name="Vidigal T.H.D.A."/>
            <person name="Brescovit A.D."/>
            <person name="Santos A.J."/>
        </authorList>
    </citation>
    <scope>NUCLEOTIDE SEQUENCE</scope>
    <source>
        <tissue evidence="1">Shoot tissue taken approximately 20 cm above the soil surface</tissue>
    </source>
</reference>
<accession>A0A0A9HLR9</accession>
<organism evidence="1">
    <name type="scientific">Arundo donax</name>
    <name type="common">Giant reed</name>
    <name type="synonym">Donax arundinaceus</name>
    <dbReference type="NCBI Taxonomy" id="35708"/>
    <lineage>
        <taxon>Eukaryota</taxon>
        <taxon>Viridiplantae</taxon>
        <taxon>Streptophyta</taxon>
        <taxon>Embryophyta</taxon>
        <taxon>Tracheophyta</taxon>
        <taxon>Spermatophyta</taxon>
        <taxon>Magnoliopsida</taxon>
        <taxon>Liliopsida</taxon>
        <taxon>Poales</taxon>
        <taxon>Poaceae</taxon>
        <taxon>PACMAD clade</taxon>
        <taxon>Arundinoideae</taxon>
        <taxon>Arundineae</taxon>
        <taxon>Arundo</taxon>
    </lineage>
</organism>